<organism evidence="2 3">
    <name type="scientific">Candidatus Doudnabacteria bacterium CG10_big_fil_rev_8_21_14_0_10_42_18</name>
    <dbReference type="NCBI Taxonomy" id="1974552"/>
    <lineage>
        <taxon>Bacteria</taxon>
        <taxon>Candidatus Doudnaibacteriota</taxon>
    </lineage>
</organism>
<feature type="transmembrane region" description="Helical" evidence="1">
    <location>
        <begin position="30"/>
        <end position="52"/>
    </location>
</feature>
<feature type="transmembrane region" description="Helical" evidence="1">
    <location>
        <begin position="92"/>
        <end position="110"/>
    </location>
</feature>
<gene>
    <name evidence="2" type="ORF">COT92_00610</name>
</gene>
<evidence type="ECO:0000313" key="3">
    <source>
        <dbReference type="Proteomes" id="UP000230922"/>
    </source>
</evidence>
<reference evidence="3" key="1">
    <citation type="submission" date="2017-09" db="EMBL/GenBank/DDBJ databases">
        <title>Depth-based differentiation of microbial function through sediment-hosted aquifers and enrichment of novel symbionts in the deep terrestrial subsurface.</title>
        <authorList>
            <person name="Probst A.J."/>
            <person name="Ladd B."/>
            <person name="Jarett J.K."/>
            <person name="Geller-Mcgrath D.E."/>
            <person name="Sieber C.M.K."/>
            <person name="Emerson J.B."/>
            <person name="Anantharaman K."/>
            <person name="Thomas B.C."/>
            <person name="Malmstrom R."/>
            <person name="Stieglmeier M."/>
            <person name="Klingl A."/>
            <person name="Woyke T."/>
            <person name="Ryan C.M."/>
            <person name="Banfield J.F."/>
        </authorList>
    </citation>
    <scope>NUCLEOTIDE SEQUENCE [LARGE SCALE GENOMIC DNA]</scope>
</reference>
<proteinExistence type="predicted"/>
<evidence type="ECO:0000256" key="1">
    <source>
        <dbReference type="SAM" id="Phobius"/>
    </source>
</evidence>
<comment type="caution">
    <text evidence="2">The sequence shown here is derived from an EMBL/GenBank/DDBJ whole genome shotgun (WGS) entry which is preliminary data.</text>
</comment>
<keyword evidence="1" id="KW-1133">Transmembrane helix</keyword>
<feature type="transmembrane region" description="Helical" evidence="1">
    <location>
        <begin position="64"/>
        <end position="86"/>
    </location>
</feature>
<evidence type="ECO:0000313" key="2">
    <source>
        <dbReference type="EMBL" id="PIR96518.1"/>
    </source>
</evidence>
<sequence length="125" mass="15097">MTIKRFFVILVIQWLAFSALKYYFFDRIFFGNLAVQYLVFWILVIVLATIFARKLGVINYFEAIFIAVVWTVMALVSDLMVLTNILDYNIYSLWQFWVGYLLLPLAVFFFHRKRHVELRKLHKHH</sequence>
<feature type="transmembrane region" description="Helical" evidence="1">
    <location>
        <begin position="7"/>
        <end position="24"/>
    </location>
</feature>
<keyword evidence="1" id="KW-0472">Membrane</keyword>
<accession>A0A2H0VBM2</accession>
<keyword evidence="1" id="KW-0812">Transmembrane</keyword>
<dbReference type="Proteomes" id="UP000230922">
    <property type="component" value="Unassembled WGS sequence"/>
</dbReference>
<dbReference type="AlphaFoldDB" id="A0A2H0VBM2"/>
<protein>
    <submittedName>
        <fullName evidence="2">Uncharacterized protein</fullName>
    </submittedName>
</protein>
<dbReference type="EMBL" id="PFAK01000009">
    <property type="protein sequence ID" value="PIR96518.1"/>
    <property type="molecule type" value="Genomic_DNA"/>
</dbReference>
<name>A0A2H0VBM2_9BACT</name>